<dbReference type="PANTHER" id="PTHR22999">
    <property type="entry name" value="PX SERINE/THREONINE KINASE PXK"/>
    <property type="match status" value="1"/>
</dbReference>
<dbReference type="InterPro" id="IPR013937">
    <property type="entry name" value="Sorting_nexin_C"/>
</dbReference>
<evidence type="ECO:0000259" key="6">
    <source>
        <dbReference type="PROSITE" id="PS51207"/>
    </source>
</evidence>
<keyword evidence="4" id="KW-0472">Membrane</keyword>
<feature type="domain" description="PX" evidence="5">
    <location>
        <begin position="698"/>
        <end position="810"/>
    </location>
</feature>
<dbReference type="Gene3D" id="3.30.1520.10">
    <property type="entry name" value="Phox-like domain"/>
    <property type="match status" value="1"/>
</dbReference>
<dbReference type="FunCoup" id="A0A6I9RDZ7">
    <property type="interactions" value="431"/>
</dbReference>
<dbReference type="Pfam" id="PF00787">
    <property type="entry name" value="PX"/>
    <property type="match status" value="1"/>
</dbReference>
<feature type="region of interest" description="Disordered" evidence="3">
    <location>
        <begin position="386"/>
        <end position="413"/>
    </location>
</feature>
<evidence type="ECO:0000313" key="7">
    <source>
        <dbReference type="Proteomes" id="UP000504607"/>
    </source>
</evidence>
<dbReference type="InterPro" id="IPR003114">
    <property type="entry name" value="Phox_assoc"/>
</dbReference>
<dbReference type="PROSITE" id="PS50195">
    <property type="entry name" value="PX"/>
    <property type="match status" value="1"/>
</dbReference>
<feature type="transmembrane region" description="Helical" evidence="4">
    <location>
        <begin position="20"/>
        <end position="42"/>
    </location>
</feature>
<evidence type="ECO:0000313" key="8">
    <source>
        <dbReference type="RefSeq" id="XP_010924748.1"/>
    </source>
</evidence>
<gene>
    <name evidence="8" type="primary">LOC105047506</name>
</gene>
<sequence>MNTGRRTVRDLVEEAKKRIVLLLICVFGLSYLMSLTSSSVWVNLPAAAALIMFFRYISLDLDVRRRTTASNKQLLVDQSTQKRSVELLKFPLEKTDWRTKVNSPAVEEAIDQFSRHLVSEWVTDLWYCRITPNRDGPEALVKIINGALGEISSRARDINLIDLLTRDIVSLICNHLELYRICQAKIGKEEFLKLPINHQDTKLKLVLLAENKLHPALFSVEAEHKVLQYLMNGLMSLVFKPEDLQCSFFRHTVRELLACAVIRPVLNLANPRFINEKIEASVLSYVNKSNKGVIPSAEEAPLVKPNVSPTLSADQSSGFLDHSSVGVELVRLRHDYPKTNLDGETKRNANGVHFHKNSNNSCSNPLGIQDASSVAINNYLRPNYMSTDTQKLNSNGTVSSESRNNNGKKITASNSGSEWAHMLDIISRRKTQALAPEHFENVWSKGRNYRKKEATKNQVAKQVAKNASVGITNTLHHSSAPSNTDMSKRIVASFQHQDQCRAENLHIRSDNCDGSDYHQISAKQEMMEILDEEEDELETESSYPTEDDENNNVTGLDSPGTRVWESKNKGNAAVSHIRHPLETSDFRRAKKGGQGHVRHPRTSRTSSGRKRLRSRNQKAPIWQEVERTSFLSGDGQDILNASNKDSKREELSDDPEVEILGRLYSGSAASSSASSISTYGSCHPLKYPENFVLADSFLKLRCEVLGANVVKSGSGAFAVYSIAVTDANNNSWSIKRRFRHFEELHRRLKEFPEYNLSLPPKHFLSSGLEVPVVQERCRLLDIYLKKLLQLPTISGSIEVWDFLSVDSQTYVFSDSLSIIQTLSVNLDDKAYEKSAKVGCSIEDVNDQLYSKGRISSYGSKEDAVQMDKTYNESDSLQLKKGNMEQSSGSSASIKDSNLYQDGSGSDSESRHQKNVSYFGKSDVPNKVAETGADSLQGASEVVEAAALSSISTPWVPPNLSVPILNLVDVIFQLQDGGWIRRQAFWVAKQLLQLGMGDAFDDWLIEKIQLLRKGTVIASAINRVEQILWPDGIFITKHPKRKLPTPVSSPGSQKDSIKENLFTSEQQLEAARRAKFVHELIIEKAPVALVSIVGRKEYERCAQDIYFFLQSSVCLKQLAFDLLELLLLCAFPELDDVVRQCHEEKEQFRVAEANR</sequence>
<proteinExistence type="predicted"/>
<dbReference type="InParanoid" id="A0A6I9RDZ7"/>
<reference evidence="8" key="1">
    <citation type="submission" date="2025-08" db="UniProtKB">
        <authorList>
            <consortium name="RefSeq"/>
        </authorList>
    </citation>
    <scope>IDENTIFICATION</scope>
</reference>
<keyword evidence="7" id="KW-1185">Reference proteome</keyword>
<dbReference type="KEGG" id="egu:105047506"/>
<dbReference type="InterPro" id="IPR036871">
    <property type="entry name" value="PX_dom_sf"/>
</dbReference>
<dbReference type="GO" id="GO:0035091">
    <property type="term" value="F:phosphatidylinositol binding"/>
    <property type="evidence" value="ECO:0007669"/>
    <property type="project" value="InterPro"/>
</dbReference>
<dbReference type="PROSITE" id="PS51207">
    <property type="entry name" value="PXA"/>
    <property type="match status" value="1"/>
</dbReference>
<dbReference type="InterPro" id="IPR051837">
    <property type="entry name" value="SortingNexin/PXDomain-PKLike"/>
</dbReference>
<evidence type="ECO:0000256" key="1">
    <source>
        <dbReference type="ARBA" id="ARBA00004496"/>
    </source>
</evidence>
<feature type="compositionally biased region" description="Acidic residues" evidence="3">
    <location>
        <begin position="532"/>
        <end position="550"/>
    </location>
</feature>
<dbReference type="SUPFAM" id="SSF64268">
    <property type="entry name" value="PX domain"/>
    <property type="match status" value="1"/>
</dbReference>
<feature type="region of interest" description="Disordered" evidence="3">
    <location>
        <begin position="633"/>
        <end position="652"/>
    </location>
</feature>
<dbReference type="GO" id="GO:0016020">
    <property type="term" value="C:membrane"/>
    <property type="evidence" value="ECO:0007669"/>
    <property type="project" value="UniProtKB-ARBA"/>
</dbReference>
<dbReference type="Pfam" id="PF02194">
    <property type="entry name" value="PXA"/>
    <property type="match status" value="1"/>
</dbReference>
<dbReference type="SMART" id="SM00312">
    <property type="entry name" value="PX"/>
    <property type="match status" value="1"/>
</dbReference>
<evidence type="ECO:0000256" key="2">
    <source>
        <dbReference type="ARBA" id="ARBA00022490"/>
    </source>
</evidence>
<keyword evidence="2" id="KW-0963">Cytoplasm</keyword>
<protein>
    <submittedName>
        <fullName evidence="8">Uncharacterized protein LOC105047506 isoform X1</fullName>
    </submittedName>
</protein>
<dbReference type="GeneID" id="105047506"/>
<dbReference type="PANTHER" id="PTHR22999:SF28">
    <property type="entry name" value="PHOX (PX) DOMAIN-CONTAINING PROTEIN"/>
    <property type="match status" value="1"/>
</dbReference>
<evidence type="ECO:0000256" key="3">
    <source>
        <dbReference type="SAM" id="MobiDB-lite"/>
    </source>
</evidence>
<evidence type="ECO:0000259" key="5">
    <source>
        <dbReference type="PROSITE" id="PS50195"/>
    </source>
</evidence>
<feature type="compositionally biased region" description="Polar residues" evidence="3">
    <location>
        <begin position="883"/>
        <end position="906"/>
    </location>
</feature>
<evidence type="ECO:0000256" key="4">
    <source>
        <dbReference type="SAM" id="Phobius"/>
    </source>
</evidence>
<dbReference type="InterPro" id="IPR001683">
    <property type="entry name" value="PX_dom"/>
</dbReference>
<feature type="region of interest" description="Disordered" evidence="3">
    <location>
        <begin position="532"/>
        <end position="619"/>
    </location>
</feature>
<dbReference type="Proteomes" id="UP000504607">
    <property type="component" value="Chromosome 6"/>
</dbReference>
<organism evidence="7 8">
    <name type="scientific">Elaeis guineensis var. tenera</name>
    <name type="common">Oil palm</name>
    <dbReference type="NCBI Taxonomy" id="51953"/>
    <lineage>
        <taxon>Eukaryota</taxon>
        <taxon>Viridiplantae</taxon>
        <taxon>Streptophyta</taxon>
        <taxon>Embryophyta</taxon>
        <taxon>Tracheophyta</taxon>
        <taxon>Spermatophyta</taxon>
        <taxon>Magnoliopsida</taxon>
        <taxon>Liliopsida</taxon>
        <taxon>Arecaceae</taxon>
        <taxon>Arecoideae</taxon>
        <taxon>Cocoseae</taxon>
        <taxon>Elaeidinae</taxon>
        <taxon>Elaeis</taxon>
    </lineage>
</organism>
<dbReference type="AlphaFoldDB" id="A0A6I9RDZ7"/>
<dbReference type="RefSeq" id="XP_010924748.1">
    <property type="nucleotide sequence ID" value="XM_010926446.2"/>
</dbReference>
<keyword evidence="4" id="KW-1133">Transmembrane helix</keyword>
<feature type="compositionally biased region" description="Basic residues" evidence="3">
    <location>
        <begin position="588"/>
        <end position="616"/>
    </location>
</feature>
<accession>A0A6I9RDZ7</accession>
<keyword evidence="4" id="KW-0812">Transmembrane</keyword>
<dbReference type="Pfam" id="PF08628">
    <property type="entry name" value="Nexin_C"/>
    <property type="match status" value="1"/>
</dbReference>
<name>A0A6I9RDZ7_ELAGV</name>
<comment type="subcellular location">
    <subcellularLocation>
        <location evidence="1">Cytoplasm</location>
    </subcellularLocation>
</comment>
<feature type="domain" description="PXA" evidence="6">
    <location>
        <begin position="103"/>
        <end position="287"/>
    </location>
</feature>
<dbReference type="GO" id="GO:0005768">
    <property type="term" value="C:endosome"/>
    <property type="evidence" value="ECO:0007669"/>
    <property type="project" value="UniProtKB-ARBA"/>
</dbReference>
<feature type="region of interest" description="Disordered" evidence="3">
    <location>
        <begin position="870"/>
        <end position="912"/>
    </location>
</feature>
<dbReference type="OrthoDB" id="120967at2759"/>
<dbReference type="SMART" id="SM00313">
    <property type="entry name" value="PXA"/>
    <property type="match status" value="1"/>
</dbReference>